<name>R7TU41_CAPTE</name>
<dbReference type="PANTHER" id="PTHR43515">
    <property type="entry name" value="THREONINE SYNTHASE-LIKE 1"/>
    <property type="match status" value="1"/>
</dbReference>
<feature type="domain" description="Tryptophan synthase beta chain-like PALP" evidence="5">
    <location>
        <begin position="272"/>
        <end position="522"/>
    </location>
</feature>
<dbReference type="InterPro" id="IPR036052">
    <property type="entry name" value="TrpB-like_PALP_sf"/>
</dbReference>
<evidence type="ECO:0000313" key="7">
    <source>
        <dbReference type="EMBL" id="ELT94976.1"/>
    </source>
</evidence>
<dbReference type="InterPro" id="IPR029144">
    <property type="entry name" value="Thr_synth_N"/>
</dbReference>
<dbReference type="NCBIfam" id="TIGR00260">
    <property type="entry name" value="thrC"/>
    <property type="match status" value="1"/>
</dbReference>
<evidence type="ECO:0000256" key="2">
    <source>
        <dbReference type="ARBA" id="ARBA00005517"/>
    </source>
</evidence>
<dbReference type="SUPFAM" id="SSF53686">
    <property type="entry name" value="Tryptophan synthase beta subunit-like PLP-dependent enzymes"/>
    <property type="match status" value="1"/>
</dbReference>
<dbReference type="InterPro" id="IPR037158">
    <property type="entry name" value="Thr_synth_N_sf"/>
</dbReference>
<reference evidence="7 9" key="2">
    <citation type="journal article" date="2013" name="Nature">
        <title>Insights into bilaterian evolution from three spiralian genomes.</title>
        <authorList>
            <person name="Simakov O."/>
            <person name="Marletaz F."/>
            <person name="Cho S.J."/>
            <person name="Edsinger-Gonzales E."/>
            <person name="Havlak P."/>
            <person name="Hellsten U."/>
            <person name="Kuo D.H."/>
            <person name="Larsson T."/>
            <person name="Lv J."/>
            <person name="Arendt D."/>
            <person name="Savage R."/>
            <person name="Osoegawa K."/>
            <person name="de Jong P."/>
            <person name="Grimwood J."/>
            <person name="Chapman J.A."/>
            <person name="Shapiro H."/>
            <person name="Aerts A."/>
            <person name="Otillar R.P."/>
            <person name="Terry A.Y."/>
            <person name="Boore J.L."/>
            <person name="Grigoriev I.V."/>
            <person name="Lindberg D.R."/>
            <person name="Seaver E.C."/>
            <person name="Weisblat D.A."/>
            <person name="Putnam N.H."/>
            <person name="Rokhsar D.S."/>
        </authorList>
    </citation>
    <scope>NUCLEOTIDE SEQUENCE</scope>
    <source>
        <strain evidence="7 9">I ESC-2004</strain>
    </source>
</reference>
<dbReference type="HOGENOM" id="CLU_015170_3_2_1"/>
<comment type="similarity">
    <text evidence="2">Belongs to the threonine synthase family.</text>
</comment>
<dbReference type="Pfam" id="PF24857">
    <property type="entry name" value="THR4_C"/>
    <property type="match status" value="1"/>
</dbReference>
<dbReference type="Proteomes" id="UP000014760">
    <property type="component" value="Unassembled WGS sequence"/>
</dbReference>
<evidence type="ECO:0000313" key="9">
    <source>
        <dbReference type="Proteomes" id="UP000014760"/>
    </source>
</evidence>
<evidence type="ECO:0000259" key="5">
    <source>
        <dbReference type="Pfam" id="PF00291"/>
    </source>
</evidence>
<dbReference type="OMA" id="HFNRCQH"/>
<reference evidence="9" key="1">
    <citation type="submission" date="2012-12" db="EMBL/GenBank/DDBJ databases">
        <authorList>
            <person name="Hellsten U."/>
            <person name="Grimwood J."/>
            <person name="Chapman J.A."/>
            <person name="Shapiro H."/>
            <person name="Aerts A."/>
            <person name="Otillar R.P."/>
            <person name="Terry A.Y."/>
            <person name="Boore J.L."/>
            <person name="Simakov O."/>
            <person name="Marletaz F."/>
            <person name="Cho S.-J."/>
            <person name="Edsinger-Gonzales E."/>
            <person name="Havlak P."/>
            <person name="Kuo D.-H."/>
            <person name="Larsson T."/>
            <person name="Lv J."/>
            <person name="Arendt D."/>
            <person name="Savage R."/>
            <person name="Osoegawa K."/>
            <person name="de Jong P."/>
            <person name="Lindberg D.R."/>
            <person name="Seaver E.C."/>
            <person name="Weisblat D.A."/>
            <person name="Putnam N.H."/>
            <person name="Grigoriev I.V."/>
            <person name="Rokhsar D.S."/>
        </authorList>
    </citation>
    <scope>NUCLEOTIDE SEQUENCE</scope>
    <source>
        <strain evidence="9">I ESC-2004</strain>
    </source>
</reference>
<proteinExistence type="inferred from homology"/>
<feature type="modified residue" description="N6-(pyridoxal phosphate)lysine" evidence="4">
    <location>
        <position position="284"/>
    </location>
</feature>
<dbReference type="EMBL" id="AMQN01012045">
    <property type="status" value="NOT_ANNOTATED_CDS"/>
    <property type="molecule type" value="Genomic_DNA"/>
</dbReference>
<dbReference type="InterPro" id="IPR027417">
    <property type="entry name" value="P-loop_NTPase"/>
</dbReference>
<evidence type="ECO:0000256" key="3">
    <source>
        <dbReference type="ARBA" id="ARBA00022898"/>
    </source>
</evidence>
<dbReference type="PANTHER" id="PTHR43515:SF1">
    <property type="entry name" value="THREONINE SYNTHASE-LIKE 1"/>
    <property type="match status" value="1"/>
</dbReference>
<dbReference type="GO" id="GO:0005737">
    <property type="term" value="C:cytoplasm"/>
    <property type="evidence" value="ECO:0007669"/>
    <property type="project" value="TreeGrafter"/>
</dbReference>
<dbReference type="Gene3D" id="3.40.50.300">
    <property type="entry name" value="P-loop containing nucleotide triphosphate hydrolases"/>
    <property type="match status" value="1"/>
</dbReference>
<dbReference type="Pfam" id="PF00291">
    <property type="entry name" value="PALP"/>
    <property type="match status" value="1"/>
</dbReference>
<dbReference type="Gene3D" id="3.40.50.1100">
    <property type="match status" value="2"/>
</dbReference>
<protein>
    <submittedName>
        <fullName evidence="7 8">Uncharacterized protein</fullName>
    </submittedName>
</protein>
<dbReference type="EnsemblMetazoa" id="CapteT184338">
    <property type="protein sequence ID" value="CapteP184338"/>
    <property type="gene ID" value="CapteG184338"/>
</dbReference>
<organism evidence="7">
    <name type="scientific">Capitella teleta</name>
    <name type="common">Polychaete worm</name>
    <dbReference type="NCBI Taxonomy" id="283909"/>
    <lineage>
        <taxon>Eukaryota</taxon>
        <taxon>Metazoa</taxon>
        <taxon>Spiralia</taxon>
        <taxon>Lophotrochozoa</taxon>
        <taxon>Annelida</taxon>
        <taxon>Polychaeta</taxon>
        <taxon>Sedentaria</taxon>
        <taxon>Scolecida</taxon>
        <taxon>Capitellidae</taxon>
        <taxon>Capitella</taxon>
    </lineage>
</organism>
<evidence type="ECO:0000313" key="8">
    <source>
        <dbReference type="EnsemblMetazoa" id="CapteP184338"/>
    </source>
</evidence>
<evidence type="ECO:0000259" key="6">
    <source>
        <dbReference type="Pfam" id="PF14821"/>
    </source>
</evidence>
<comment type="cofactor">
    <cofactor evidence="1 4">
        <name>pyridoxal 5'-phosphate</name>
        <dbReference type="ChEBI" id="CHEBI:597326"/>
    </cofactor>
</comment>
<dbReference type="InterPro" id="IPR031322">
    <property type="entry name" value="Shikimate/glucono_kinase"/>
</dbReference>
<dbReference type="Pfam" id="PF01202">
    <property type="entry name" value="SKI"/>
    <property type="match status" value="1"/>
</dbReference>
<dbReference type="AlphaFoldDB" id="R7TU41"/>
<accession>R7TU41</accession>
<dbReference type="EMBL" id="KB309260">
    <property type="protein sequence ID" value="ELT94976.1"/>
    <property type="molecule type" value="Genomic_DNA"/>
</dbReference>
<dbReference type="InterPro" id="IPR004450">
    <property type="entry name" value="Thr_synthase-like"/>
</dbReference>
<dbReference type="Gene3D" id="3.90.1380.10">
    <property type="entry name" value="Threonine synthase, N-terminal domain"/>
    <property type="match status" value="1"/>
</dbReference>
<dbReference type="SUPFAM" id="SSF52540">
    <property type="entry name" value="P-loop containing nucleoside triphosphate hydrolases"/>
    <property type="match status" value="1"/>
</dbReference>
<evidence type="ECO:0000256" key="1">
    <source>
        <dbReference type="ARBA" id="ARBA00001933"/>
    </source>
</evidence>
<reference evidence="8" key="3">
    <citation type="submission" date="2015-06" db="UniProtKB">
        <authorList>
            <consortium name="EnsemblMetazoa"/>
        </authorList>
    </citation>
    <scope>IDENTIFICATION</scope>
</reference>
<keyword evidence="9" id="KW-1185">Reference proteome</keyword>
<sequence>MGSPGCGKTTVGRILGQRLGLPVIDVDNDHLERQWGGSVANKLAEWGDDRFVEEEGKALQSLVASGSVISLTGSNPLHKEAMRHIKQNGILVFLNVANNDILQRLNEMKVNRIVQQSSGITMASLLAQRQKHYELDYDLRVLCPTGSTPEDITDKIVDGITRLDNHSGYCSTRGGAPNVSFNEAILQGLAPDGGLYVPVDDLPSFSLGELELLCDMTYPERALRILERLLHPLDVHPSELYRMVQQAYSAQNFASESVFPLVQLGQDSNQFVVEMFHGPTASFKDGPLQLLPLLFQHAIEQSGSDKKYLILVATSGDTGSAVLSGFGRNTGLNNTKVVVFYPDNGVSSIQRAQMLSATGQNAYVYGIKGDFDYCQTTIKEIFNNIELTSSWREKYSIELSAANSINWGRLVSQIACHISSYAEMVKHGHITMGRKVDVCIPTGNFGNVLSACYAKKMGVPFNKFICASNKNKVLTDFIHTGIYDISNRHLCQTTSPAIDILKSSNLERYLYDVTNRNTSQVKEWFETLDTSEEFSVPKEVLDAIQEDFVADYAEEDESTWAMKDTYFEQNYLLDPHTAVAKVVADRYQGQRNTPLVICGTAHYAKFPEALQGAIDTHNRERPADDVASQFSTLEQMGSHPAMHERLKNDVVKVDQMTCDVIEADQKMIVQTVEKIAQKWSSGFEQ</sequence>
<evidence type="ECO:0000256" key="4">
    <source>
        <dbReference type="PIRSR" id="PIRSR604450-51"/>
    </source>
</evidence>
<feature type="domain" description="Threonine synthase N-terminal" evidence="6">
    <location>
        <begin position="169"/>
        <end position="248"/>
    </location>
</feature>
<dbReference type="InterPro" id="IPR001926">
    <property type="entry name" value="TrpB-like_PALP"/>
</dbReference>
<dbReference type="Pfam" id="PF14821">
    <property type="entry name" value="Thr_synth_N"/>
    <property type="match status" value="1"/>
</dbReference>
<keyword evidence="3 4" id="KW-0663">Pyridoxal phosphate</keyword>
<gene>
    <name evidence="7" type="ORF">CAPTEDRAFT_184338</name>
</gene>
<dbReference type="OrthoDB" id="5203861at2759"/>
<dbReference type="STRING" id="283909.R7TU41"/>